<evidence type="ECO:0000313" key="2">
    <source>
        <dbReference type="EMBL" id="KPI99098.1"/>
    </source>
</evidence>
<organism evidence="2 3">
    <name type="scientific">Papilio xuthus</name>
    <name type="common">Asian swallowtail butterfly</name>
    <dbReference type="NCBI Taxonomy" id="66420"/>
    <lineage>
        <taxon>Eukaryota</taxon>
        <taxon>Metazoa</taxon>
        <taxon>Ecdysozoa</taxon>
        <taxon>Arthropoda</taxon>
        <taxon>Hexapoda</taxon>
        <taxon>Insecta</taxon>
        <taxon>Pterygota</taxon>
        <taxon>Neoptera</taxon>
        <taxon>Endopterygota</taxon>
        <taxon>Lepidoptera</taxon>
        <taxon>Glossata</taxon>
        <taxon>Ditrysia</taxon>
        <taxon>Papilionoidea</taxon>
        <taxon>Papilionidae</taxon>
        <taxon>Papilioninae</taxon>
        <taxon>Papilio</taxon>
    </lineage>
</organism>
<reference evidence="2 3" key="1">
    <citation type="journal article" date="2015" name="Nat. Commun.">
        <title>Outbred genome sequencing and CRISPR/Cas9 gene editing in butterflies.</title>
        <authorList>
            <person name="Li X."/>
            <person name="Fan D."/>
            <person name="Zhang W."/>
            <person name="Liu G."/>
            <person name="Zhang L."/>
            <person name="Zhao L."/>
            <person name="Fang X."/>
            <person name="Chen L."/>
            <person name="Dong Y."/>
            <person name="Chen Y."/>
            <person name="Ding Y."/>
            <person name="Zhao R."/>
            <person name="Feng M."/>
            <person name="Zhu Y."/>
            <person name="Feng Y."/>
            <person name="Jiang X."/>
            <person name="Zhu D."/>
            <person name="Xiang H."/>
            <person name="Feng X."/>
            <person name="Li S."/>
            <person name="Wang J."/>
            <person name="Zhang G."/>
            <person name="Kronforst M.R."/>
            <person name="Wang W."/>
        </authorList>
    </citation>
    <scope>NUCLEOTIDE SEQUENCE [LARGE SCALE GENOMIC DNA]</scope>
    <source>
        <strain evidence="2">Ya'a_city_454_Px</strain>
        <tissue evidence="2">Whole body</tissue>
    </source>
</reference>
<dbReference type="Proteomes" id="UP000053268">
    <property type="component" value="Unassembled WGS sequence"/>
</dbReference>
<feature type="compositionally biased region" description="Polar residues" evidence="1">
    <location>
        <begin position="14"/>
        <end position="34"/>
    </location>
</feature>
<evidence type="ECO:0000256" key="1">
    <source>
        <dbReference type="SAM" id="MobiDB-lite"/>
    </source>
</evidence>
<gene>
    <name evidence="2" type="ORF">RR46_10416</name>
</gene>
<dbReference type="AlphaFoldDB" id="A0A194Q199"/>
<sequence>MSELLCREKIKSLRPTTRPQTRHSLYPSIQTVSSGRVEDTSAVDTNTAPPSPATVDSAPNHQIH</sequence>
<protein>
    <submittedName>
        <fullName evidence="2">Uncharacterized protein</fullName>
    </submittedName>
</protein>
<feature type="compositionally biased region" description="Basic and acidic residues" evidence="1">
    <location>
        <begin position="1"/>
        <end position="11"/>
    </location>
</feature>
<accession>A0A194Q199</accession>
<proteinExistence type="predicted"/>
<name>A0A194Q199_PAPXU</name>
<keyword evidence="3" id="KW-1185">Reference proteome</keyword>
<evidence type="ECO:0000313" key="3">
    <source>
        <dbReference type="Proteomes" id="UP000053268"/>
    </source>
</evidence>
<dbReference type="EMBL" id="KQ459582">
    <property type="protein sequence ID" value="KPI99098.1"/>
    <property type="molecule type" value="Genomic_DNA"/>
</dbReference>
<feature type="region of interest" description="Disordered" evidence="1">
    <location>
        <begin position="1"/>
        <end position="64"/>
    </location>
</feature>